<evidence type="ECO:0000313" key="1">
    <source>
        <dbReference type="EMBL" id="MPC72249.1"/>
    </source>
</evidence>
<comment type="caution">
    <text evidence="1">The sequence shown here is derived from an EMBL/GenBank/DDBJ whole genome shotgun (WGS) entry which is preliminary data.</text>
</comment>
<organism evidence="1 2">
    <name type="scientific">Portunus trituberculatus</name>
    <name type="common">Swimming crab</name>
    <name type="synonym">Neptunus trituberculatus</name>
    <dbReference type="NCBI Taxonomy" id="210409"/>
    <lineage>
        <taxon>Eukaryota</taxon>
        <taxon>Metazoa</taxon>
        <taxon>Ecdysozoa</taxon>
        <taxon>Arthropoda</taxon>
        <taxon>Crustacea</taxon>
        <taxon>Multicrustacea</taxon>
        <taxon>Malacostraca</taxon>
        <taxon>Eumalacostraca</taxon>
        <taxon>Eucarida</taxon>
        <taxon>Decapoda</taxon>
        <taxon>Pleocyemata</taxon>
        <taxon>Brachyura</taxon>
        <taxon>Eubrachyura</taxon>
        <taxon>Portunoidea</taxon>
        <taxon>Portunidae</taxon>
        <taxon>Portuninae</taxon>
        <taxon>Portunus</taxon>
    </lineage>
</organism>
<gene>
    <name evidence="1" type="ORF">E2C01_066548</name>
</gene>
<proteinExistence type="predicted"/>
<dbReference type="EMBL" id="VSRR010034404">
    <property type="protein sequence ID" value="MPC72249.1"/>
    <property type="molecule type" value="Genomic_DNA"/>
</dbReference>
<sequence>MDLGPARDESRWSRVMAIQHVIRSPHDLCRHSFYDQIITSRKASYSGLISKPISPVTRKRF</sequence>
<name>A0A5B7HR70_PORTR</name>
<accession>A0A5B7HR70</accession>
<dbReference type="AlphaFoldDB" id="A0A5B7HR70"/>
<keyword evidence="2" id="KW-1185">Reference proteome</keyword>
<protein>
    <submittedName>
        <fullName evidence="1">Uncharacterized protein</fullName>
    </submittedName>
</protein>
<evidence type="ECO:0000313" key="2">
    <source>
        <dbReference type="Proteomes" id="UP000324222"/>
    </source>
</evidence>
<dbReference type="Proteomes" id="UP000324222">
    <property type="component" value="Unassembled WGS sequence"/>
</dbReference>
<reference evidence="1 2" key="1">
    <citation type="submission" date="2019-05" db="EMBL/GenBank/DDBJ databases">
        <title>Another draft genome of Portunus trituberculatus and its Hox gene families provides insights of decapod evolution.</title>
        <authorList>
            <person name="Jeong J.-H."/>
            <person name="Song I."/>
            <person name="Kim S."/>
            <person name="Choi T."/>
            <person name="Kim D."/>
            <person name="Ryu S."/>
            <person name="Kim W."/>
        </authorList>
    </citation>
    <scope>NUCLEOTIDE SEQUENCE [LARGE SCALE GENOMIC DNA]</scope>
    <source>
        <tissue evidence="1">Muscle</tissue>
    </source>
</reference>